<feature type="compositionally biased region" description="Basic residues" evidence="1">
    <location>
        <begin position="114"/>
        <end position="127"/>
    </location>
</feature>
<proteinExistence type="predicted"/>
<keyword evidence="3" id="KW-1185">Reference proteome</keyword>
<evidence type="ECO:0008006" key="4">
    <source>
        <dbReference type="Google" id="ProtNLM"/>
    </source>
</evidence>
<evidence type="ECO:0000313" key="2">
    <source>
        <dbReference type="EMBL" id="CAK9086781.1"/>
    </source>
</evidence>
<comment type="caution">
    <text evidence="2">The sequence shown here is derived from an EMBL/GenBank/DDBJ whole genome shotgun (WGS) entry which is preliminary data.</text>
</comment>
<dbReference type="Proteomes" id="UP001642464">
    <property type="component" value="Unassembled WGS sequence"/>
</dbReference>
<dbReference type="Gene3D" id="1.10.287.110">
    <property type="entry name" value="DnaJ domain"/>
    <property type="match status" value="1"/>
</dbReference>
<evidence type="ECO:0000256" key="1">
    <source>
        <dbReference type="SAM" id="MobiDB-lite"/>
    </source>
</evidence>
<accession>A0ABP0QI10</accession>
<reference evidence="2 3" key="1">
    <citation type="submission" date="2024-02" db="EMBL/GenBank/DDBJ databases">
        <authorList>
            <person name="Chen Y."/>
            <person name="Shah S."/>
            <person name="Dougan E. K."/>
            <person name="Thang M."/>
            <person name="Chan C."/>
        </authorList>
    </citation>
    <scope>NUCLEOTIDE SEQUENCE [LARGE SCALE GENOMIC DNA]</scope>
</reference>
<dbReference type="InterPro" id="IPR001623">
    <property type="entry name" value="DnaJ_domain"/>
</dbReference>
<feature type="region of interest" description="Disordered" evidence="1">
    <location>
        <begin position="1"/>
        <end position="42"/>
    </location>
</feature>
<dbReference type="InterPro" id="IPR036869">
    <property type="entry name" value="J_dom_sf"/>
</dbReference>
<dbReference type="SUPFAM" id="SSF46565">
    <property type="entry name" value="Chaperone J-domain"/>
    <property type="match status" value="1"/>
</dbReference>
<feature type="region of interest" description="Disordered" evidence="1">
    <location>
        <begin position="91"/>
        <end position="143"/>
    </location>
</feature>
<gene>
    <name evidence="2" type="ORF">SCF082_LOCUS41047</name>
</gene>
<protein>
    <recommendedName>
        <fullName evidence="4">J domain-containing protein</fullName>
    </recommendedName>
</protein>
<organism evidence="2 3">
    <name type="scientific">Durusdinium trenchii</name>
    <dbReference type="NCBI Taxonomy" id="1381693"/>
    <lineage>
        <taxon>Eukaryota</taxon>
        <taxon>Sar</taxon>
        <taxon>Alveolata</taxon>
        <taxon>Dinophyceae</taxon>
        <taxon>Suessiales</taxon>
        <taxon>Symbiodiniaceae</taxon>
        <taxon>Durusdinium</taxon>
    </lineage>
</organism>
<evidence type="ECO:0000313" key="3">
    <source>
        <dbReference type="Proteomes" id="UP001642464"/>
    </source>
</evidence>
<feature type="compositionally biased region" description="Low complexity" evidence="1">
    <location>
        <begin position="1"/>
        <end position="14"/>
    </location>
</feature>
<name>A0ABP0QI10_9DINO</name>
<sequence>MPSSSSESSSSSSSAKQKRKQRDDDINAKIAARMAKREQEENAWQGWICPCGGKNFVMKGRCYACNALKPLSGAQKGLAAAEKIAASIARAHLPEPKPQPPSSSSSSSSSRYERRSRSRRSRSRSRSGSREAPALSETEEIMEAKNQAVKRLEEIKDMQGSAEEKEKAFKKLLREWHPDKNADRVQVCTAVFQFLQKARHLFRGR</sequence>
<dbReference type="CDD" id="cd06257">
    <property type="entry name" value="DnaJ"/>
    <property type="match status" value="1"/>
</dbReference>
<dbReference type="EMBL" id="CAXAMM010039485">
    <property type="protein sequence ID" value="CAK9086781.1"/>
    <property type="molecule type" value="Genomic_DNA"/>
</dbReference>